<dbReference type="Pfam" id="PF05199">
    <property type="entry name" value="GMC_oxred_C"/>
    <property type="match status" value="1"/>
</dbReference>
<dbReference type="SUPFAM" id="SSF54373">
    <property type="entry name" value="FAD-linked reductases, C-terminal domain"/>
    <property type="match status" value="1"/>
</dbReference>
<dbReference type="InterPro" id="IPR012132">
    <property type="entry name" value="GMC_OxRdtase"/>
</dbReference>
<dbReference type="GO" id="GO:0016614">
    <property type="term" value="F:oxidoreductase activity, acting on CH-OH group of donors"/>
    <property type="evidence" value="ECO:0007669"/>
    <property type="project" value="InterPro"/>
</dbReference>
<comment type="similarity">
    <text evidence="2">Belongs to the GMC oxidoreductase family.</text>
</comment>
<reference evidence="7" key="2">
    <citation type="submission" date="2020-09" db="EMBL/GenBank/DDBJ databases">
        <authorList>
            <person name="Sun Q."/>
            <person name="Zhou Y."/>
        </authorList>
    </citation>
    <scope>NUCLEOTIDE SEQUENCE</scope>
    <source>
        <strain evidence="7">CGMCC 4.7278</strain>
    </source>
</reference>
<evidence type="ECO:0000313" key="7">
    <source>
        <dbReference type="EMBL" id="GGK63154.1"/>
    </source>
</evidence>
<evidence type="ECO:0000256" key="4">
    <source>
        <dbReference type="ARBA" id="ARBA00022827"/>
    </source>
</evidence>
<keyword evidence="4 5" id="KW-0274">FAD</keyword>
<feature type="binding site" evidence="5">
    <location>
        <begin position="104"/>
        <end position="107"/>
    </location>
    <ligand>
        <name>FAD</name>
        <dbReference type="ChEBI" id="CHEBI:57692"/>
    </ligand>
</feature>
<keyword evidence="3" id="KW-0285">Flavoprotein</keyword>
<accession>A0A917QQ05</accession>
<dbReference type="EMBL" id="BMMW01000004">
    <property type="protein sequence ID" value="GGK63154.1"/>
    <property type="molecule type" value="Genomic_DNA"/>
</dbReference>
<dbReference type="InterPro" id="IPR036188">
    <property type="entry name" value="FAD/NAD-bd_sf"/>
</dbReference>
<dbReference type="RefSeq" id="WP_188830500.1">
    <property type="nucleotide sequence ID" value="NZ_BMMW01000004.1"/>
</dbReference>
<dbReference type="PANTHER" id="PTHR11552">
    <property type="entry name" value="GLUCOSE-METHANOL-CHOLINE GMC OXIDOREDUCTASE"/>
    <property type="match status" value="1"/>
</dbReference>
<keyword evidence="8" id="KW-1185">Reference proteome</keyword>
<dbReference type="PANTHER" id="PTHR11552:SF147">
    <property type="entry name" value="CHOLINE DEHYDROGENASE, MITOCHONDRIAL"/>
    <property type="match status" value="1"/>
</dbReference>
<evidence type="ECO:0000256" key="2">
    <source>
        <dbReference type="ARBA" id="ARBA00010790"/>
    </source>
</evidence>
<dbReference type="Proteomes" id="UP000612956">
    <property type="component" value="Unassembled WGS sequence"/>
</dbReference>
<protein>
    <submittedName>
        <fullName evidence="7">Choline dehydrogenase</fullName>
    </submittedName>
</protein>
<sequence>MGRRSNVVGGAELEPDVYDYVVVGAGSAGCALAARLSAHPDVEVALVEAGADRMPLRSRVPAAYASLFASKYDWTYYTTPQRELGGRSLFWPRGKLMGGSSAMNAMVYIRGNQADFDGWSAAGAHEWGMSDVLPYFLRSENNSRGASNYHGVGGPLDVVDLSYRHPLSQKFVESAIAAGLRPNDDFNGASQDGVGYYQVNQRDGRRASSASAFLTRDVRRRLQVLAGAQVQRVVLDRGRAIGVEVAVGAKQRLIRARREVILCAGAIGSPALLQSSGVGPAASLERAGIRVQVDLPLVGKNLQDHLAIGLAWNARDTPTMEDALRPGAAARYVFGRTGPLSSNIVEAGGFVALGGSAPDIQFHFAPVVFWNHGRERPPVRGFTIGVTLLTPGSRGEVVLPAAGARPTIDPGYLRDPSDLAKLAEGLALAREIGEQPIFASVRGDTWYPDNEPVADTKQWIRQRAETMYHPVGTCAIGGVVDSSLRVYGVENLRICDASVMPTITRGNTHAPTVMLAERAAALLTQTEGVIQKR</sequence>
<gene>
    <name evidence="7" type="primary">betA</name>
    <name evidence="7" type="ORF">GCM10011591_39290</name>
</gene>
<evidence type="ECO:0000256" key="5">
    <source>
        <dbReference type="PIRSR" id="PIRSR000137-2"/>
    </source>
</evidence>
<dbReference type="PROSITE" id="PS51257">
    <property type="entry name" value="PROKAR_LIPOPROTEIN"/>
    <property type="match status" value="1"/>
</dbReference>
<feature type="binding site" evidence="5">
    <location>
        <position position="230"/>
    </location>
    <ligand>
        <name>FAD</name>
        <dbReference type="ChEBI" id="CHEBI:57692"/>
    </ligand>
</feature>
<dbReference type="Gene3D" id="3.30.560.10">
    <property type="entry name" value="Glucose Oxidase, domain 3"/>
    <property type="match status" value="1"/>
</dbReference>
<dbReference type="GO" id="GO:0050660">
    <property type="term" value="F:flavin adenine dinucleotide binding"/>
    <property type="evidence" value="ECO:0007669"/>
    <property type="project" value="InterPro"/>
</dbReference>
<evidence type="ECO:0000256" key="3">
    <source>
        <dbReference type="ARBA" id="ARBA00022630"/>
    </source>
</evidence>
<comment type="caution">
    <text evidence="7">The sequence shown here is derived from an EMBL/GenBank/DDBJ whole genome shotgun (WGS) entry which is preliminary data.</text>
</comment>
<name>A0A917QQ05_9NOCA</name>
<feature type="domain" description="Glucose-methanol-choline oxidoreductase N-terminal" evidence="6">
    <location>
        <begin position="265"/>
        <end position="279"/>
    </location>
</feature>
<dbReference type="Pfam" id="PF00732">
    <property type="entry name" value="GMC_oxred_N"/>
    <property type="match status" value="1"/>
</dbReference>
<dbReference type="InterPro" id="IPR007867">
    <property type="entry name" value="GMC_OxRtase_C"/>
</dbReference>
<dbReference type="InterPro" id="IPR000172">
    <property type="entry name" value="GMC_OxRdtase_N"/>
</dbReference>
<evidence type="ECO:0000313" key="8">
    <source>
        <dbReference type="Proteomes" id="UP000612956"/>
    </source>
</evidence>
<dbReference type="AlphaFoldDB" id="A0A917QQ05"/>
<evidence type="ECO:0000256" key="1">
    <source>
        <dbReference type="ARBA" id="ARBA00001974"/>
    </source>
</evidence>
<reference evidence="7" key="1">
    <citation type="journal article" date="2014" name="Int. J. Syst. Evol. Microbiol.">
        <title>Complete genome sequence of Corynebacterium casei LMG S-19264T (=DSM 44701T), isolated from a smear-ripened cheese.</title>
        <authorList>
            <consortium name="US DOE Joint Genome Institute (JGI-PGF)"/>
            <person name="Walter F."/>
            <person name="Albersmeier A."/>
            <person name="Kalinowski J."/>
            <person name="Ruckert C."/>
        </authorList>
    </citation>
    <scope>NUCLEOTIDE SEQUENCE</scope>
    <source>
        <strain evidence="7">CGMCC 4.7278</strain>
    </source>
</reference>
<dbReference type="Gene3D" id="3.50.50.60">
    <property type="entry name" value="FAD/NAD(P)-binding domain"/>
    <property type="match status" value="1"/>
</dbReference>
<organism evidence="7 8">
    <name type="scientific">Nocardia camponoti</name>
    <dbReference type="NCBI Taxonomy" id="1616106"/>
    <lineage>
        <taxon>Bacteria</taxon>
        <taxon>Bacillati</taxon>
        <taxon>Actinomycetota</taxon>
        <taxon>Actinomycetes</taxon>
        <taxon>Mycobacteriales</taxon>
        <taxon>Nocardiaceae</taxon>
        <taxon>Nocardia</taxon>
    </lineage>
</organism>
<dbReference type="SUPFAM" id="SSF51905">
    <property type="entry name" value="FAD/NAD(P)-binding domain"/>
    <property type="match status" value="1"/>
</dbReference>
<comment type="cofactor">
    <cofactor evidence="1 5">
        <name>FAD</name>
        <dbReference type="ChEBI" id="CHEBI:57692"/>
    </cofactor>
</comment>
<dbReference type="PROSITE" id="PS00624">
    <property type="entry name" value="GMC_OXRED_2"/>
    <property type="match status" value="1"/>
</dbReference>
<dbReference type="PIRSF" id="PIRSF000137">
    <property type="entry name" value="Alcohol_oxidase"/>
    <property type="match status" value="1"/>
</dbReference>
<evidence type="ECO:0000259" key="6">
    <source>
        <dbReference type="PROSITE" id="PS00624"/>
    </source>
</evidence>
<proteinExistence type="inferred from homology"/>